<dbReference type="InterPro" id="IPR036909">
    <property type="entry name" value="Cyt_c-like_dom_sf"/>
</dbReference>
<evidence type="ECO:0000256" key="3">
    <source>
        <dbReference type="ARBA" id="ARBA00023004"/>
    </source>
</evidence>
<evidence type="ECO:0000256" key="2">
    <source>
        <dbReference type="ARBA" id="ARBA00022723"/>
    </source>
</evidence>
<organism evidence="6 7">
    <name type="scientific">OM182 bacterium MED-G28</name>
    <dbReference type="NCBI Taxonomy" id="1986256"/>
    <lineage>
        <taxon>Bacteria</taxon>
        <taxon>Pseudomonadati</taxon>
        <taxon>Pseudomonadota</taxon>
        <taxon>Gammaproteobacteria</taxon>
        <taxon>OMG group</taxon>
        <taxon>OM182 clade</taxon>
    </lineage>
</organism>
<dbReference type="PANTHER" id="PTHR35008:SF8">
    <property type="entry name" value="ALCOHOL DEHYDROGENASE CYTOCHROME C SUBUNIT"/>
    <property type="match status" value="1"/>
</dbReference>
<dbReference type="PROSITE" id="PS51007">
    <property type="entry name" value="CYTC"/>
    <property type="match status" value="2"/>
</dbReference>
<name>A0A2A5WF17_9GAMM</name>
<dbReference type="AlphaFoldDB" id="A0A2A5WF17"/>
<gene>
    <name evidence="6" type="ORF">CNF02_02180</name>
</gene>
<evidence type="ECO:0000259" key="5">
    <source>
        <dbReference type="PROSITE" id="PS51007"/>
    </source>
</evidence>
<proteinExistence type="predicted"/>
<dbReference type="InterPro" id="IPR009056">
    <property type="entry name" value="Cyt_c-like_dom"/>
</dbReference>
<evidence type="ECO:0000313" key="6">
    <source>
        <dbReference type="EMBL" id="PDH34854.1"/>
    </source>
</evidence>
<feature type="domain" description="Cytochrome c" evidence="5">
    <location>
        <begin position="185"/>
        <end position="291"/>
    </location>
</feature>
<keyword evidence="3 4" id="KW-0408">Iron</keyword>
<evidence type="ECO:0000256" key="4">
    <source>
        <dbReference type="PROSITE-ProRule" id="PRU00433"/>
    </source>
</evidence>
<evidence type="ECO:0000313" key="7">
    <source>
        <dbReference type="Proteomes" id="UP000219329"/>
    </source>
</evidence>
<dbReference type="Gene3D" id="1.10.760.10">
    <property type="entry name" value="Cytochrome c-like domain"/>
    <property type="match status" value="2"/>
</dbReference>
<dbReference type="PANTHER" id="PTHR35008">
    <property type="entry name" value="BLL4482 PROTEIN-RELATED"/>
    <property type="match status" value="1"/>
</dbReference>
<dbReference type="InterPro" id="IPR051459">
    <property type="entry name" value="Cytochrome_c-type_DH"/>
</dbReference>
<keyword evidence="2 4" id="KW-0479">Metal-binding</keyword>
<dbReference type="SUPFAM" id="SSF46626">
    <property type="entry name" value="Cytochrome c"/>
    <property type="match status" value="2"/>
</dbReference>
<sequence length="295" mass="32362">MRRRNIVLATVLFAGGLIALWLFIPPSISSSAQVSNSADAIARGEYLITAGGCISCHRGQTEETSEALSGGLALETDFGIFYAPNITPDEQTGIGNWQAADFIAALKHGRTPSGNFYYPAFPYRAYAGLSDEDVLDMAAYLLTLEPVSYAAPQPKLPVWLFRWTVAGWNKMADLSKPSQDQFEDETLARGAYLARNLGHCGECHTPRNDMGIPDYTREYAGAEVGDEVIEAIDAEALEEWTANNFDIFLLLGLKPEGEFVGGDMNEVIEHNTSKLTDEDRDALAAFFTRHHAIED</sequence>
<dbReference type="Pfam" id="PF00034">
    <property type="entry name" value="Cytochrom_C"/>
    <property type="match status" value="1"/>
</dbReference>
<keyword evidence="1 4" id="KW-0349">Heme</keyword>
<evidence type="ECO:0000256" key="1">
    <source>
        <dbReference type="ARBA" id="ARBA00022617"/>
    </source>
</evidence>
<dbReference type="GO" id="GO:0020037">
    <property type="term" value="F:heme binding"/>
    <property type="evidence" value="ECO:0007669"/>
    <property type="project" value="InterPro"/>
</dbReference>
<dbReference type="GO" id="GO:0046872">
    <property type="term" value="F:metal ion binding"/>
    <property type="evidence" value="ECO:0007669"/>
    <property type="project" value="UniProtKB-KW"/>
</dbReference>
<feature type="domain" description="Cytochrome c" evidence="5">
    <location>
        <begin position="39"/>
        <end position="145"/>
    </location>
</feature>
<accession>A0A2A5WF17</accession>
<reference evidence="6 7" key="1">
    <citation type="submission" date="2017-08" db="EMBL/GenBank/DDBJ databases">
        <title>Fine stratification of microbial communities through a metagenomic profile of the photic zone.</title>
        <authorList>
            <person name="Haro-Moreno J.M."/>
            <person name="Lopez-Perez M."/>
            <person name="De La Torre J."/>
            <person name="Picazo A."/>
            <person name="Camacho A."/>
            <person name="Rodriguez-Valera F."/>
        </authorList>
    </citation>
    <scope>NUCLEOTIDE SEQUENCE [LARGE SCALE GENOMIC DNA]</scope>
    <source>
        <strain evidence="6">MED-G28</strain>
    </source>
</reference>
<dbReference type="EMBL" id="NTJZ01000002">
    <property type="protein sequence ID" value="PDH34854.1"/>
    <property type="molecule type" value="Genomic_DNA"/>
</dbReference>
<dbReference type="GO" id="GO:0009055">
    <property type="term" value="F:electron transfer activity"/>
    <property type="evidence" value="ECO:0007669"/>
    <property type="project" value="InterPro"/>
</dbReference>
<protein>
    <submittedName>
        <fullName evidence="6">Cytochrome C</fullName>
    </submittedName>
</protein>
<comment type="caution">
    <text evidence="6">The sequence shown here is derived from an EMBL/GenBank/DDBJ whole genome shotgun (WGS) entry which is preliminary data.</text>
</comment>
<dbReference type="Proteomes" id="UP000219329">
    <property type="component" value="Unassembled WGS sequence"/>
</dbReference>